<evidence type="ECO:0000313" key="3">
    <source>
        <dbReference type="Proteomes" id="UP001220022"/>
    </source>
</evidence>
<feature type="domain" description="Abortive phage infection protein C-terminal" evidence="1">
    <location>
        <begin position="283"/>
        <end position="499"/>
    </location>
</feature>
<dbReference type="Pfam" id="PF10592">
    <property type="entry name" value="AIPR"/>
    <property type="match status" value="1"/>
</dbReference>
<protein>
    <submittedName>
        <fullName evidence="2">AIPR family protein</fullName>
    </submittedName>
</protein>
<dbReference type="EMBL" id="JARHTQ010000014">
    <property type="protein sequence ID" value="MDF2258298.1"/>
    <property type="molecule type" value="Genomic_DNA"/>
</dbReference>
<organism evidence="2 3">
    <name type="scientific">Streptantibioticus ferralitis</name>
    <dbReference type="NCBI Taxonomy" id="236510"/>
    <lineage>
        <taxon>Bacteria</taxon>
        <taxon>Bacillati</taxon>
        <taxon>Actinomycetota</taxon>
        <taxon>Actinomycetes</taxon>
        <taxon>Kitasatosporales</taxon>
        <taxon>Streptomycetaceae</taxon>
        <taxon>Streptantibioticus</taxon>
    </lineage>
</organism>
<gene>
    <name evidence="2" type="ORF">P2L57_22030</name>
</gene>
<keyword evidence="3" id="KW-1185">Reference proteome</keyword>
<evidence type="ECO:0000259" key="1">
    <source>
        <dbReference type="Pfam" id="PF10592"/>
    </source>
</evidence>
<proteinExistence type="predicted"/>
<reference evidence="2 3" key="1">
    <citation type="submission" date="2023-03" db="EMBL/GenBank/DDBJ databases">
        <title>Draft genome sequence of type strain Streptomyces ferralitis JCM 14344.</title>
        <authorList>
            <person name="Klaysubun C."/>
            <person name="Duangmal K."/>
        </authorList>
    </citation>
    <scope>NUCLEOTIDE SEQUENCE [LARGE SCALE GENOMIC DNA]</scope>
    <source>
        <strain evidence="2 3">JCM 14344</strain>
    </source>
</reference>
<comment type="caution">
    <text evidence="2">The sequence shown here is derived from an EMBL/GenBank/DDBJ whole genome shotgun (WGS) entry which is preliminary data.</text>
</comment>
<dbReference type="RefSeq" id="WP_275817169.1">
    <property type="nucleotide sequence ID" value="NZ_BAAANM010000038.1"/>
</dbReference>
<dbReference type="Proteomes" id="UP001220022">
    <property type="component" value="Unassembled WGS sequence"/>
</dbReference>
<sequence>MVLEVSRVHLTHREPMISPRAVAVSWCQKGAIVSVVGLEGEARLLDEVLSRRPDLDRKAYGNNKRLLFALQLHQGIDDIHSVAAESLTDGGDDKTVDLVHIDLKSGLMIIAQGYTTKRTVTSEKSAGEQKVRDLNTSIAWLLAGKPELLPARLQPVGRAVHQAFEDGTVKEVQFWYVHNLPESAHAQAELAATARMAADRLRQTYKDHAPERVLGVEVGVHTLYRWYEGSRSPILITEDIHLIVDDYFEISNGKWHALCTAVDAAWIQGLYWEHNKDGENRLFSANIRGFVGVKGRKGAINSAIRKTVQEQPDNLFVLNNGITALTRNVEVAEEPDSDGRRRIKLEGLCIVNGAQTTGAVSDETLRGQTESAQVMIRFVVCDEPSLVEEVIRTTNRQLATQPADFRSNDRTQLRLVRDFREELGGMIYDGGRRTAPSEITKATPTNRVFAVTAAKALAAFHGEPFVAHSDAGRIWSSEQPLYARLFGEHTTARHILFCYSLQRAVEHAKADFAGKCAKDPKLSGPVRNVHDFFQTRGSIPLVISAVADCMEIILDRSVADPFALEFPRRPQIATTVRHWERVLEPILPYVTKLSPVLSRRAAQGDAGDYDRAKAFSDARKDFAQTVYAQTMHDHAKTAFDRFRQVLGE</sequence>
<name>A0ABT5Z3F6_9ACTN</name>
<accession>A0ABT5Z3F6</accession>
<evidence type="ECO:0000313" key="2">
    <source>
        <dbReference type="EMBL" id="MDF2258298.1"/>
    </source>
</evidence>
<dbReference type="InterPro" id="IPR018891">
    <property type="entry name" value="AIPR_C"/>
</dbReference>